<dbReference type="InterPro" id="IPR001787">
    <property type="entry name" value="Ribosomal_bL21"/>
</dbReference>
<gene>
    <name evidence="6" type="ORF">METZ01_LOCUS309629</name>
</gene>
<dbReference type="Pfam" id="PF00829">
    <property type="entry name" value="Ribosomal_L21p"/>
    <property type="match status" value="1"/>
</dbReference>
<evidence type="ECO:0008006" key="7">
    <source>
        <dbReference type="Google" id="ProtNLM"/>
    </source>
</evidence>
<dbReference type="SUPFAM" id="SSF141091">
    <property type="entry name" value="L21p-like"/>
    <property type="match status" value="1"/>
</dbReference>
<proteinExistence type="inferred from homology"/>
<feature type="non-terminal residue" evidence="6">
    <location>
        <position position="1"/>
    </location>
</feature>
<evidence type="ECO:0000256" key="5">
    <source>
        <dbReference type="ARBA" id="ARBA00023274"/>
    </source>
</evidence>
<keyword evidence="4" id="KW-0689">Ribosomal protein</keyword>
<keyword evidence="2" id="KW-0699">rRNA-binding</keyword>
<evidence type="ECO:0000256" key="1">
    <source>
        <dbReference type="ARBA" id="ARBA00008563"/>
    </source>
</evidence>
<dbReference type="EMBL" id="UINC01098333">
    <property type="protein sequence ID" value="SVC56775.1"/>
    <property type="molecule type" value="Genomic_DNA"/>
</dbReference>
<evidence type="ECO:0000256" key="3">
    <source>
        <dbReference type="ARBA" id="ARBA00022884"/>
    </source>
</evidence>
<dbReference type="GO" id="GO:0006412">
    <property type="term" value="P:translation"/>
    <property type="evidence" value="ECO:0007669"/>
    <property type="project" value="InterPro"/>
</dbReference>
<sequence>VFAIIQSGGRQVRVEEGGIVTVDHIDEPVGNTITFDKVLFIDKDKSCLAGQPFIDTATVTGIIDEQGRGKKIRVFRKKRRKAWRRTLGHRTALTKVRITSIEAT</sequence>
<comment type="similarity">
    <text evidence="1">Belongs to the bacterial ribosomal protein bL21 family.</text>
</comment>
<name>A0A382N8V4_9ZZZZ</name>
<reference evidence="6" key="1">
    <citation type="submission" date="2018-05" db="EMBL/GenBank/DDBJ databases">
        <authorList>
            <person name="Lanie J.A."/>
            <person name="Ng W.-L."/>
            <person name="Kazmierczak K.M."/>
            <person name="Andrzejewski T.M."/>
            <person name="Davidsen T.M."/>
            <person name="Wayne K.J."/>
            <person name="Tettelin H."/>
            <person name="Glass J.I."/>
            <person name="Rusch D."/>
            <person name="Podicherti R."/>
            <person name="Tsui H.-C.T."/>
            <person name="Winkler M.E."/>
        </authorList>
    </citation>
    <scope>NUCLEOTIDE SEQUENCE</scope>
</reference>
<dbReference type="GO" id="GO:0005840">
    <property type="term" value="C:ribosome"/>
    <property type="evidence" value="ECO:0007669"/>
    <property type="project" value="UniProtKB-KW"/>
</dbReference>
<protein>
    <recommendedName>
        <fullName evidence="7">50S ribosomal protein L21</fullName>
    </recommendedName>
</protein>
<dbReference type="GO" id="GO:0019843">
    <property type="term" value="F:rRNA binding"/>
    <property type="evidence" value="ECO:0007669"/>
    <property type="project" value="UniProtKB-KW"/>
</dbReference>
<dbReference type="NCBIfam" id="TIGR00061">
    <property type="entry name" value="L21"/>
    <property type="match status" value="1"/>
</dbReference>
<dbReference type="GO" id="GO:0003735">
    <property type="term" value="F:structural constituent of ribosome"/>
    <property type="evidence" value="ECO:0007669"/>
    <property type="project" value="InterPro"/>
</dbReference>
<dbReference type="GO" id="GO:0005737">
    <property type="term" value="C:cytoplasm"/>
    <property type="evidence" value="ECO:0007669"/>
    <property type="project" value="UniProtKB-ARBA"/>
</dbReference>
<dbReference type="InterPro" id="IPR018258">
    <property type="entry name" value="Ribosomal_bL21_CS"/>
</dbReference>
<dbReference type="AlphaFoldDB" id="A0A382N8V4"/>
<dbReference type="PANTHER" id="PTHR21349:SF0">
    <property type="entry name" value="LARGE RIBOSOMAL SUBUNIT PROTEIN BL21M"/>
    <property type="match status" value="1"/>
</dbReference>
<dbReference type="InterPro" id="IPR028909">
    <property type="entry name" value="bL21-like"/>
</dbReference>
<accession>A0A382N8V4</accession>
<dbReference type="PROSITE" id="PS01169">
    <property type="entry name" value="RIBOSOMAL_L21"/>
    <property type="match status" value="1"/>
</dbReference>
<evidence type="ECO:0000256" key="2">
    <source>
        <dbReference type="ARBA" id="ARBA00022730"/>
    </source>
</evidence>
<dbReference type="InterPro" id="IPR036164">
    <property type="entry name" value="bL21-like_sf"/>
</dbReference>
<evidence type="ECO:0000313" key="6">
    <source>
        <dbReference type="EMBL" id="SVC56775.1"/>
    </source>
</evidence>
<dbReference type="HAMAP" id="MF_01363">
    <property type="entry name" value="Ribosomal_bL21"/>
    <property type="match status" value="1"/>
</dbReference>
<evidence type="ECO:0000256" key="4">
    <source>
        <dbReference type="ARBA" id="ARBA00022980"/>
    </source>
</evidence>
<keyword evidence="5" id="KW-0687">Ribonucleoprotein</keyword>
<dbReference type="PANTHER" id="PTHR21349">
    <property type="entry name" value="50S RIBOSOMAL PROTEIN L21"/>
    <property type="match status" value="1"/>
</dbReference>
<keyword evidence="3" id="KW-0694">RNA-binding</keyword>
<organism evidence="6">
    <name type="scientific">marine metagenome</name>
    <dbReference type="NCBI Taxonomy" id="408172"/>
    <lineage>
        <taxon>unclassified sequences</taxon>
        <taxon>metagenomes</taxon>
        <taxon>ecological metagenomes</taxon>
    </lineage>
</organism>
<dbReference type="GO" id="GO:1990904">
    <property type="term" value="C:ribonucleoprotein complex"/>
    <property type="evidence" value="ECO:0007669"/>
    <property type="project" value="UniProtKB-KW"/>
</dbReference>